<accession>A0ABS7C2V8</accession>
<name>A0ABS7C2V8_9BACL</name>
<evidence type="ECO:0000313" key="1">
    <source>
        <dbReference type="EMBL" id="MBW7455216.1"/>
    </source>
</evidence>
<organism evidence="1 2">
    <name type="scientific">Paenibacillus sepulcri</name>
    <dbReference type="NCBI Taxonomy" id="359917"/>
    <lineage>
        <taxon>Bacteria</taxon>
        <taxon>Bacillati</taxon>
        <taxon>Bacillota</taxon>
        <taxon>Bacilli</taxon>
        <taxon>Bacillales</taxon>
        <taxon>Paenibacillaceae</taxon>
        <taxon>Paenibacillus</taxon>
    </lineage>
</organism>
<dbReference type="PANTHER" id="PTHR14136:SF17">
    <property type="entry name" value="BTB_POZ DOMAIN-CONTAINING PROTEIN KCTD9"/>
    <property type="match status" value="1"/>
</dbReference>
<dbReference type="SUPFAM" id="SSF141571">
    <property type="entry name" value="Pentapeptide repeat-like"/>
    <property type="match status" value="1"/>
</dbReference>
<comment type="caution">
    <text evidence="1">The sequence shown here is derived from an EMBL/GenBank/DDBJ whole genome shotgun (WGS) entry which is preliminary data.</text>
</comment>
<proteinExistence type="predicted"/>
<dbReference type="EMBL" id="JAHZIK010000322">
    <property type="protein sequence ID" value="MBW7455216.1"/>
    <property type="molecule type" value="Genomic_DNA"/>
</dbReference>
<evidence type="ECO:0000313" key="2">
    <source>
        <dbReference type="Proteomes" id="UP001519887"/>
    </source>
</evidence>
<gene>
    <name evidence="1" type="ORF">K0U00_14415</name>
</gene>
<protein>
    <submittedName>
        <fullName evidence="1">Pentapeptide repeat-containing protein</fullName>
    </submittedName>
</protein>
<dbReference type="RefSeq" id="WP_210038899.1">
    <property type="nucleotide sequence ID" value="NZ_JBHLVU010000011.1"/>
</dbReference>
<dbReference type="InterPro" id="IPR051082">
    <property type="entry name" value="Pentapeptide-BTB/POZ_domain"/>
</dbReference>
<sequence>MSLKAEPLNLQKADISGSKWQEVRAEELDIDNVSLAKTKVNNVNMSEMSLNDVNMGGIKISNANMSGLGIQHANFSHAVIDHVHLFGTEFHNVVLPMEGDGNFNPEGTYKPVLFHNCNLSNGQLRNCDLSNVEITDCDITGLKINGILIADLIKNK</sequence>
<dbReference type="Pfam" id="PF00805">
    <property type="entry name" value="Pentapeptide"/>
    <property type="match status" value="2"/>
</dbReference>
<dbReference type="Gene3D" id="2.160.20.80">
    <property type="entry name" value="E3 ubiquitin-protein ligase SopA"/>
    <property type="match status" value="1"/>
</dbReference>
<dbReference type="InterPro" id="IPR001646">
    <property type="entry name" value="5peptide_repeat"/>
</dbReference>
<keyword evidence="2" id="KW-1185">Reference proteome</keyword>
<dbReference type="PANTHER" id="PTHR14136">
    <property type="entry name" value="BTB_POZ DOMAIN-CONTAINING PROTEIN KCTD9"/>
    <property type="match status" value="1"/>
</dbReference>
<reference evidence="1 2" key="1">
    <citation type="submission" date="2021-07" db="EMBL/GenBank/DDBJ databases">
        <title>Paenibacillus radiodurans sp. nov., isolated from the southeastern edge of Tengger Desert.</title>
        <authorList>
            <person name="Zhang G."/>
        </authorList>
    </citation>
    <scope>NUCLEOTIDE SEQUENCE [LARGE SCALE GENOMIC DNA]</scope>
    <source>
        <strain evidence="1 2">CCM 7311</strain>
    </source>
</reference>
<dbReference type="Proteomes" id="UP001519887">
    <property type="component" value="Unassembled WGS sequence"/>
</dbReference>